<comment type="caution">
    <text evidence="9">The sequence shown here is derived from an EMBL/GenBank/DDBJ whole genome shotgun (WGS) entry which is preliminary data.</text>
</comment>
<accession>A0ABV3S8J2</accession>
<dbReference type="PROSITE" id="PS50045">
    <property type="entry name" value="SIGMA54_INTERACT_4"/>
    <property type="match status" value="1"/>
</dbReference>
<evidence type="ECO:0000259" key="7">
    <source>
        <dbReference type="PROSITE" id="PS50045"/>
    </source>
</evidence>
<dbReference type="InterPro" id="IPR001789">
    <property type="entry name" value="Sig_transdc_resp-reg_receiver"/>
</dbReference>
<evidence type="ECO:0000256" key="3">
    <source>
        <dbReference type="ARBA" id="ARBA00023015"/>
    </source>
</evidence>
<name>A0ABV3S8J2_9GAMM</name>
<sequence length="444" mass="49297">MAEVLIIEDETIIRDAIQRHLSRHGMGVSTAESLEEALDQGPLANHDLILADIRLPGRSGMEVIDEAGPVPVIIMTSYASIRSAVDAMRRGAVDYIAKPFDNEELRLTVDRALREHALQRQNAALRARVDADYPVNGIVGRSPAMAQVFERVDRVAPTDTTVLILGESGTGKELVARALHEQSNRRDGPLIAVNCAAIPESLIEAELFGHEKGAFTGADATREGLVESASGGTLFLDEIAELPAAAQARLLRVLQESEIRRVGASHSRQVDIRLVAATHRDLQTLVGQGHFREDLYFRINVMEIQLPALRERGEDVPELARFLLEKACRRLNRPAMTFSEEGLRQIMNHDWPGNVRELENVIERAVILADGATVTTDDLALPGRTAPTDNHGLNLSLEDYFREFVRTHEGELTETELARRLGISRKALWEKRQRLGIQRRRQAG</sequence>
<keyword evidence="4" id="KW-0238">DNA-binding</keyword>
<dbReference type="PROSITE" id="PS00675">
    <property type="entry name" value="SIGMA54_INTERACT_1"/>
    <property type="match status" value="1"/>
</dbReference>
<organism evidence="9 10">
    <name type="scientific">Spiribacter onubensis</name>
    <dbReference type="NCBI Taxonomy" id="3122420"/>
    <lineage>
        <taxon>Bacteria</taxon>
        <taxon>Pseudomonadati</taxon>
        <taxon>Pseudomonadota</taxon>
        <taxon>Gammaproteobacteria</taxon>
        <taxon>Chromatiales</taxon>
        <taxon>Ectothiorhodospiraceae</taxon>
        <taxon>Spiribacter</taxon>
    </lineage>
</organism>
<evidence type="ECO:0000313" key="10">
    <source>
        <dbReference type="Proteomes" id="UP001556653"/>
    </source>
</evidence>
<keyword evidence="10" id="KW-1185">Reference proteome</keyword>
<dbReference type="PROSITE" id="PS00676">
    <property type="entry name" value="SIGMA54_INTERACT_2"/>
    <property type="match status" value="1"/>
</dbReference>
<dbReference type="InterPro" id="IPR011006">
    <property type="entry name" value="CheY-like_superfamily"/>
</dbReference>
<keyword evidence="6" id="KW-0597">Phosphoprotein</keyword>
<feature type="modified residue" description="4-aspartylphosphate" evidence="6">
    <location>
        <position position="52"/>
    </location>
</feature>
<reference evidence="9 10" key="1">
    <citation type="submission" date="2024-02" db="EMBL/GenBank/DDBJ databases">
        <title>New especies of Spiribacter isolated from saline water.</title>
        <authorList>
            <person name="Leon M.J."/>
            <person name="De La Haba R."/>
            <person name="Sanchez-Porro C."/>
            <person name="Ventosa A."/>
        </authorList>
    </citation>
    <scope>NUCLEOTIDE SEQUENCE [LARGE SCALE GENOMIC DNA]</scope>
    <source>
        <strain evidence="10">ag22IC4-227</strain>
    </source>
</reference>
<evidence type="ECO:0000256" key="6">
    <source>
        <dbReference type="PROSITE-ProRule" id="PRU00169"/>
    </source>
</evidence>
<dbReference type="EMBL" id="JBAKFJ010000001">
    <property type="protein sequence ID" value="MEX0386443.1"/>
    <property type="molecule type" value="Genomic_DNA"/>
</dbReference>
<feature type="domain" description="Response regulatory" evidence="8">
    <location>
        <begin position="3"/>
        <end position="113"/>
    </location>
</feature>
<evidence type="ECO:0000256" key="4">
    <source>
        <dbReference type="ARBA" id="ARBA00023125"/>
    </source>
</evidence>
<dbReference type="SMART" id="SM00448">
    <property type="entry name" value="REC"/>
    <property type="match status" value="1"/>
</dbReference>
<proteinExistence type="predicted"/>
<dbReference type="InterPro" id="IPR009057">
    <property type="entry name" value="Homeodomain-like_sf"/>
</dbReference>
<keyword evidence="3" id="KW-0805">Transcription regulation</keyword>
<dbReference type="InterPro" id="IPR002078">
    <property type="entry name" value="Sigma_54_int"/>
</dbReference>
<dbReference type="PROSITE" id="PS00688">
    <property type="entry name" value="SIGMA54_INTERACT_3"/>
    <property type="match status" value="1"/>
</dbReference>
<dbReference type="SUPFAM" id="SSF52540">
    <property type="entry name" value="P-loop containing nucleoside triphosphate hydrolases"/>
    <property type="match status" value="1"/>
</dbReference>
<evidence type="ECO:0000256" key="1">
    <source>
        <dbReference type="ARBA" id="ARBA00022741"/>
    </source>
</evidence>
<gene>
    <name evidence="9" type="ORF">V6X64_05450</name>
</gene>
<dbReference type="SUPFAM" id="SSF52172">
    <property type="entry name" value="CheY-like"/>
    <property type="match status" value="1"/>
</dbReference>
<keyword evidence="2" id="KW-0067">ATP-binding</keyword>
<dbReference type="Gene3D" id="3.40.50.300">
    <property type="entry name" value="P-loop containing nucleotide triphosphate hydrolases"/>
    <property type="match status" value="1"/>
</dbReference>
<dbReference type="CDD" id="cd00009">
    <property type="entry name" value="AAA"/>
    <property type="match status" value="1"/>
</dbReference>
<dbReference type="PANTHER" id="PTHR32071:SF117">
    <property type="entry name" value="PTS-DEPENDENT DIHYDROXYACETONE KINASE OPERON REGULATORY PROTEIN-RELATED"/>
    <property type="match status" value="1"/>
</dbReference>
<dbReference type="Gene3D" id="1.10.8.60">
    <property type="match status" value="1"/>
</dbReference>
<keyword evidence="1" id="KW-0547">Nucleotide-binding</keyword>
<dbReference type="InterPro" id="IPR025662">
    <property type="entry name" value="Sigma_54_int_dom_ATP-bd_1"/>
</dbReference>
<dbReference type="PANTHER" id="PTHR32071">
    <property type="entry name" value="TRANSCRIPTIONAL REGULATORY PROTEIN"/>
    <property type="match status" value="1"/>
</dbReference>
<dbReference type="InterPro" id="IPR058031">
    <property type="entry name" value="AAA_lid_NorR"/>
</dbReference>
<protein>
    <submittedName>
        <fullName evidence="9">Sigma-54 dependent transcriptional regulator</fullName>
    </submittedName>
</protein>
<dbReference type="Pfam" id="PF00158">
    <property type="entry name" value="Sigma54_activat"/>
    <property type="match status" value="1"/>
</dbReference>
<dbReference type="Proteomes" id="UP001556653">
    <property type="component" value="Unassembled WGS sequence"/>
</dbReference>
<evidence type="ECO:0000313" key="9">
    <source>
        <dbReference type="EMBL" id="MEX0386443.1"/>
    </source>
</evidence>
<feature type="domain" description="Sigma-54 factor interaction" evidence="7">
    <location>
        <begin position="138"/>
        <end position="367"/>
    </location>
</feature>
<dbReference type="Pfam" id="PF25601">
    <property type="entry name" value="AAA_lid_14"/>
    <property type="match status" value="1"/>
</dbReference>
<evidence type="ECO:0000256" key="2">
    <source>
        <dbReference type="ARBA" id="ARBA00022840"/>
    </source>
</evidence>
<dbReference type="InterPro" id="IPR003593">
    <property type="entry name" value="AAA+_ATPase"/>
</dbReference>
<dbReference type="PROSITE" id="PS50110">
    <property type="entry name" value="RESPONSE_REGULATORY"/>
    <property type="match status" value="1"/>
</dbReference>
<dbReference type="RefSeq" id="WP_367966916.1">
    <property type="nucleotide sequence ID" value="NZ_JBAKFI010000001.1"/>
</dbReference>
<dbReference type="Pfam" id="PF00072">
    <property type="entry name" value="Response_reg"/>
    <property type="match status" value="1"/>
</dbReference>
<dbReference type="InterPro" id="IPR025944">
    <property type="entry name" value="Sigma_54_int_dom_CS"/>
</dbReference>
<dbReference type="InterPro" id="IPR027417">
    <property type="entry name" value="P-loop_NTPase"/>
</dbReference>
<keyword evidence="5" id="KW-0804">Transcription</keyword>
<dbReference type="InterPro" id="IPR025943">
    <property type="entry name" value="Sigma_54_int_dom_ATP-bd_2"/>
</dbReference>
<evidence type="ECO:0000259" key="8">
    <source>
        <dbReference type="PROSITE" id="PS50110"/>
    </source>
</evidence>
<dbReference type="Gene3D" id="3.40.50.2300">
    <property type="match status" value="1"/>
</dbReference>
<dbReference type="SMART" id="SM00382">
    <property type="entry name" value="AAA"/>
    <property type="match status" value="1"/>
</dbReference>
<evidence type="ECO:0000256" key="5">
    <source>
        <dbReference type="ARBA" id="ARBA00023163"/>
    </source>
</evidence>
<dbReference type="SUPFAM" id="SSF46689">
    <property type="entry name" value="Homeodomain-like"/>
    <property type="match status" value="1"/>
</dbReference>